<evidence type="ECO:0000313" key="2">
    <source>
        <dbReference type="Proteomes" id="UP000642809"/>
    </source>
</evidence>
<name>A0A8J3CY94_9BACT</name>
<reference evidence="1" key="2">
    <citation type="submission" date="2020-09" db="EMBL/GenBank/DDBJ databases">
        <authorList>
            <person name="Sun Q."/>
            <person name="Kim S."/>
        </authorList>
    </citation>
    <scope>NUCLEOTIDE SEQUENCE</scope>
    <source>
        <strain evidence="1">KCTC 23224</strain>
    </source>
</reference>
<protein>
    <submittedName>
        <fullName evidence="1">Uncharacterized protein</fullName>
    </submittedName>
</protein>
<sequence length="260" mass="29682">MLLILSSHAASLAQGKWALGFEFTRRSELRQYEDSYQYLFTRGGGGPLFPAGLNVAYQYSEKWRFESGFISTPYSRTVGVFYNEPGYRRVFNRPVLYTNNLLTFEVPLRLVYNPNFSWKGIQFNIIGGLNTYILDGSINSIGQGGLPAIPVVPTPPTNLSVVYQDRPLSRINFSLEAGPEAMLPLGKRFIFLYRFTGRLGFIDMVEMEGNYITGQNLSLNPENIYPFRVVSNGSALHHTFSLRYRLGKKKVNENWWENED</sequence>
<dbReference type="EMBL" id="BMYF01000011">
    <property type="protein sequence ID" value="GHB39312.1"/>
    <property type="molecule type" value="Genomic_DNA"/>
</dbReference>
<dbReference type="RefSeq" id="WP_189581787.1">
    <property type="nucleotide sequence ID" value="NZ_BMYF01000011.1"/>
</dbReference>
<reference evidence="1" key="1">
    <citation type="journal article" date="2014" name="Int. J. Syst. Evol. Microbiol.">
        <title>Complete genome sequence of Corynebacterium casei LMG S-19264T (=DSM 44701T), isolated from a smear-ripened cheese.</title>
        <authorList>
            <consortium name="US DOE Joint Genome Institute (JGI-PGF)"/>
            <person name="Walter F."/>
            <person name="Albersmeier A."/>
            <person name="Kalinowski J."/>
            <person name="Ruckert C."/>
        </authorList>
    </citation>
    <scope>NUCLEOTIDE SEQUENCE</scope>
    <source>
        <strain evidence="1">KCTC 23224</strain>
    </source>
</reference>
<gene>
    <name evidence="1" type="ORF">GCM10008106_20660</name>
</gene>
<evidence type="ECO:0000313" key="1">
    <source>
        <dbReference type="EMBL" id="GHB39312.1"/>
    </source>
</evidence>
<dbReference type="AlphaFoldDB" id="A0A8J3CY94"/>
<accession>A0A8J3CY94</accession>
<proteinExistence type="predicted"/>
<keyword evidence="2" id="KW-1185">Reference proteome</keyword>
<organism evidence="1 2">
    <name type="scientific">Mongoliitalea lutea</name>
    <dbReference type="NCBI Taxonomy" id="849756"/>
    <lineage>
        <taxon>Bacteria</taxon>
        <taxon>Pseudomonadati</taxon>
        <taxon>Bacteroidota</taxon>
        <taxon>Cytophagia</taxon>
        <taxon>Cytophagales</taxon>
        <taxon>Cyclobacteriaceae</taxon>
        <taxon>Mongoliitalea</taxon>
    </lineage>
</organism>
<dbReference type="Proteomes" id="UP000642809">
    <property type="component" value="Unassembled WGS sequence"/>
</dbReference>
<comment type="caution">
    <text evidence="1">The sequence shown here is derived from an EMBL/GenBank/DDBJ whole genome shotgun (WGS) entry which is preliminary data.</text>
</comment>